<sequence length="232" mass="25700">MVESLIAHLRQVNARRQLAQQIGILEDIQAVQRWQCKRLLTTHAHMADQAEYHDAITFFVDELYGPKDFSQRDADLIRVIPKLAKALPNKAMVALNKALMLNALSFELDMAIAQQLNDEPLNRDSYAVAYRTVGRAEDRATQIAIVASLGEQLADVVKIPGIGLIIKLSRRPAKMAGLLALHDFLYRGFSAFKGLGDVSAFIEPVIAAESELNDALLDERVNLTTDNPLPDA</sequence>
<evidence type="ECO:0000313" key="2">
    <source>
        <dbReference type="EMBL" id="SHG41854.1"/>
    </source>
</evidence>
<accession>A0A1M5JMP8</accession>
<reference evidence="3" key="1">
    <citation type="submission" date="2016-11" db="EMBL/GenBank/DDBJ databases">
        <authorList>
            <person name="Varghese N."/>
            <person name="Submissions S."/>
        </authorList>
    </citation>
    <scope>NUCLEOTIDE SEQUENCE [LARGE SCALE GENOMIC DNA]</scope>
    <source>
        <strain evidence="3">CGMCC 1.8995</strain>
    </source>
</reference>
<dbReference type="Proteomes" id="UP000184520">
    <property type="component" value="Unassembled WGS sequence"/>
</dbReference>
<dbReference type="InterPro" id="IPR058511">
    <property type="entry name" value="DUF8198"/>
</dbReference>
<feature type="domain" description="DUF8198" evidence="1">
    <location>
        <begin position="16"/>
        <end position="219"/>
    </location>
</feature>
<proteinExistence type="predicted"/>
<evidence type="ECO:0000313" key="3">
    <source>
        <dbReference type="Proteomes" id="UP000184520"/>
    </source>
</evidence>
<gene>
    <name evidence="2" type="ORF">SAMN05216361_2173</name>
</gene>
<dbReference type="AlphaFoldDB" id="A0A1M5JMP8"/>
<dbReference type="RefSeq" id="WP_073322229.1">
    <property type="nucleotide sequence ID" value="NZ_FQWD01000003.1"/>
</dbReference>
<dbReference type="OrthoDB" id="7957365at2"/>
<organism evidence="2 3">
    <name type="scientific">Marisediminitalea aggregata</name>
    <dbReference type="NCBI Taxonomy" id="634436"/>
    <lineage>
        <taxon>Bacteria</taxon>
        <taxon>Pseudomonadati</taxon>
        <taxon>Pseudomonadota</taxon>
        <taxon>Gammaproteobacteria</taxon>
        <taxon>Alteromonadales</taxon>
        <taxon>Alteromonadaceae</taxon>
        <taxon>Marisediminitalea</taxon>
    </lineage>
</organism>
<evidence type="ECO:0000259" key="1">
    <source>
        <dbReference type="Pfam" id="PF26621"/>
    </source>
</evidence>
<dbReference type="Pfam" id="PF26621">
    <property type="entry name" value="DUF8198"/>
    <property type="match status" value="1"/>
</dbReference>
<name>A0A1M5JMP8_9ALTE</name>
<dbReference type="EMBL" id="FQWD01000003">
    <property type="protein sequence ID" value="SHG41854.1"/>
    <property type="molecule type" value="Genomic_DNA"/>
</dbReference>
<dbReference type="STRING" id="634436.SAMN05216361_2173"/>
<protein>
    <recommendedName>
        <fullName evidence="1">DUF8198 domain-containing protein</fullName>
    </recommendedName>
</protein>
<keyword evidence="3" id="KW-1185">Reference proteome</keyword>
<dbReference type="NCBIfam" id="NF047641">
    <property type="entry name" value="FFLEE_fam"/>
    <property type="match status" value="1"/>
</dbReference>
<dbReference type="InterPro" id="IPR058063">
    <property type="entry name" value="FFLEE_fam"/>
</dbReference>